<keyword evidence="1" id="KW-0675">Receptor</keyword>
<keyword evidence="6" id="KW-0067">ATP-binding</keyword>
<feature type="non-terminal residue" evidence="11">
    <location>
        <position position="1"/>
    </location>
</feature>
<keyword evidence="3" id="KW-0808">Transferase</keyword>
<dbReference type="InterPro" id="IPR057352">
    <property type="entry name" value="TPR_TmcB/C"/>
</dbReference>
<feature type="domain" description="PAS" evidence="10">
    <location>
        <begin position="491"/>
        <end position="560"/>
    </location>
</feature>
<evidence type="ECO:0000256" key="4">
    <source>
        <dbReference type="ARBA" id="ARBA00022741"/>
    </source>
</evidence>
<reference evidence="11 12" key="1">
    <citation type="submission" date="2020-02" db="EMBL/GenBank/DDBJ databases">
        <title>Draft genome sequence of Haematococcus lacustris strain NIES-144.</title>
        <authorList>
            <person name="Morimoto D."/>
            <person name="Nakagawa S."/>
            <person name="Yoshida T."/>
            <person name="Sawayama S."/>
        </authorList>
    </citation>
    <scope>NUCLEOTIDE SEQUENCE [LARGE SCALE GENOMIC DNA]</scope>
    <source>
        <strain evidence="11 12">NIES-144</strain>
    </source>
</reference>
<evidence type="ECO:0000256" key="9">
    <source>
        <dbReference type="SAM" id="Phobius"/>
    </source>
</evidence>
<evidence type="ECO:0000256" key="2">
    <source>
        <dbReference type="ARBA" id="ARBA00022606"/>
    </source>
</evidence>
<proteinExistence type="predicted"/>
<dbReference type="InterPro" id="IPR035965">
    <property type="entry name" value="PAS-like_dom_sf"/>
</dbReference>
<keyword evidence="1" id="KW-0157">Chromophore</keyword>
<dbReference type="Pfam" id="PF25474">
    <property type="entry name" value="TPR_TmcB"/>
    <property type="match status" value="1"/>
</dbReference>
<accession>A0A699YNI5</accession>
<feature type="transmembrane region" description="Helical" evidence="9">
    <location>
        <begin position="762"/>
        <end position="783"/>
    </location>
</feature>
<dbReference type="SUPFAM" id="SSF55785">
    <property type="entry name" value="PYP-like sensor domain (PAS domain)"/>
    <property type="match status" value="1"/>
</dbReference>
<keyword evidence="1" id="KW-0600">Photoreceptor protein</keyword>
<keyword evidence="2" id="KW-0716">Sensory transduction</keyword>
<dbReference type="SMART" id="SM00091">
    <property type="entry name" value="PAS"/>
    <property type="match status" value="2"/>
</dbReference>
<keyword evidence="4" id="KW-0547">Nucleotide-binding</keyword>
<dbReference type="InterPro" id="IPR052994">
    <property type="entry name" value="Tiny_macrocysts_regulators"/>
</dbReference>
<dbReference type="PANTHER" id="PTHR31600">
    <property type="entry name" value="TINY MACROCYSTS PROTEIN B-RELATED"/>
    <property type="match status" value="1"/>
</dbReference>
<dbReference type="GO" id="GO:0009881">
    <property type="term" value="F:photoreceptor activity"/>
    <property type="evidence" value="ECO:0007669"/>
    <property type="project" value="UniProtKB-KW"/>
</dbReference>
<dbReference type="InterPro" id="IPR000014">
    <property type="entry name" value="PAS"/>
</dbReference>
<evidence type="ECO:0000256" key="7">
    <source>
        <dbReference type="SAM" id="Coils"/>
    </source>
</evidence>
<dbReference type="Proteomes" id="UP000485058">
    <property type="component" value="Unassembled WGS sequence"/>
</dbReference>
<keyword evidence="9" id="KW-1133">Transmembrane helix</keyword>
<evidence type="ECO:0000313" key="11">
    <source>
        <dbReference type="EMBL" id="GFH11837.1"/>
    </source>
</evidence>
<dbReference type="FunFam" id="3.30.450.20:FF:000060">
    <property type="entry name" value="Sensor protein FixL"/>
    <property type="match status" value="1"/>
</dbReference>
<evidence type="ECO:0000313" key="12">
    <source>
        <dbReference type="Proteomes" id="UP000485058"/>
    </source>
</evidence>
<feature type="domain" description="PAS" evidence="10">
    <location>
        <begin position="122"/>
        <end position="189"/>
    </location>
</feature>
<feature type="region of interest" description="Disordered" evidence="8">
    <location>
        <begin position="337"/>
        <end position="372"/>
    </location>
</feature>
<comment type="caution">
    <text evidence="11">The sequence shown here is derived from an EMBL/GenBank/DDBJ whole genome shotgun (WGS) entry which is preliminary data.</text>
</comment>
<evidence type="ECO:0000256" key="1">
    <source>
        <dbReference type="ARBA" id="ARBA00022543"/>
    </source>
</evidence>
<dbReference type="AlphaFoldDB" id="A0A699YNI5"/>
<evidence type="ECO:0000256" key="3">
    <source>
        <dbReference type="ARBA" id="ARBA00022679"/>
    </source>
</evidence>
<evidence type="ECO:0000259" key="10">
    <source>
        <dbReference type="SMART" id="SM00091"/>
    </source>
</evidence>
<dbReference type="Gene3D" id="3.30.450.20">
    <property type="entry name" value="PAS domain"/>
    <property type="match status" value="1"/>
</dbReference>
<keyword evidence="9" id="KW-0812">Transmembrane</keyword>
<keyword evidence="12" id="KW-1185">Reference proteome</keyword>
<keyword evidence="7" id="KW-0175">Coiled coil</keyword>
<evidence type="ECO:0000256" key="6">
    <source>
        <dbReference type="ARBA" id="ARBA00022840"/>
    </source>
</evidence>
<dbReference type="GO" id="GO:0005524">
    <property type="term" value="F:ATP binding"/>
    <property type="evidence" value="ECO:0007669"/>
    <property type="project" value="UniProtKB-KW"/>
</dbReference>
<organism evidence="11 12">
    <name type="scientific">Haematococcus lacustris</name>
    <name type="common">Green alga</name>
    <name type="synonym">Haematococcus pluvialis</name>
    <dbReference type="NCBI Taxonomy" id="44745"/>
    <lineage>
        <taxon>Eukaryota</taxon>
        <taxon>Viridiplantae</taxon>
        <taxon>Chlorophyta</taxon>
        <taxon>core chlorophytes</taxon>
        <taxon>Chlorophyceae</taxon>
        <taxon>CS clade</taxon>
        <taxon>Chlamydomonadales</taxon>
        <taxon>Haematococcaceae</taxon>
        <taxon>Haematococcus</taxon>
    </lineage>
</organism>
<name>A0A699YNI5_HAELA</name>
<evidence type="ECO:0000256" key="5">
    <source>
        <dbReference type="ARBA" id="ARBA00022777"/>
    </source>
</evidence>
<evidence type="ECO:0000256" key="8">
    <source>
        <dbReference type="SAM" id="MobiDB-lite"/>
    </source>
</evidence>
<gene>
    <name evidence="11" type="ORF">HaLaN_07406</name>
</gene>
<feature type="coiled-coil region" evidence="7">
    <location>
        <begin position="23"/>
        <end position="50"/>
    </location>
</feature>
<keyword evidence="5" id="KW-0418">Kinase</keyword>
<dbReference type="EMBL" id="BLLF01000440">
    <property type="protein sequence ID" value="GFH11837.1"/>
    <property type="molecule type" value="Genomic_DNA"/>
</dbReference>
<dbReference type="NCBIfam" id="TIGR00229">
    <property type="entry name" value="sensory_box"/>
    <property type="match status" value="1"/>
</dbReference>
<sequence>AHKEALLAMRAFWSQLLNSKIRFETLSQQVAKLDTTIKAAEQAYKQVLARHGTNVKLLRLYAKFSEHIKHDPWTAAKWFAEADALEQEEEKAKDSNVFAGRDFPLGIHSAGNMTGVDPGLRSALTEIDRGNESRAIIIINARCIIQVVNQVACDALGYSRNELKGRNVNNIMPHPFCNNHDQFVRNYVTTGKLPLSKAVILGDVIPFVALHRERYTLAVTLQVTQVSGIGEDAMFMGVVVALPQSPDEAKVWLMLNLSVVCPNFTDWTAFKPDDVAGLALKDLVVTYNILEPLAHSVLLQHKYHTPVQASIRITVGGVGKFRFLVLTIRRGGQQGCATIPTTPQYKPAPAPDQPRLHPASAPSLAPGPAPAVPAAAGEAEHLLVTDRKGRVCHATKGLAAALRTTNKAMVAGGAANALENLLPQPLALLHRSLAVSIPLHSPPAYSCRSGLAVPLLISGVRDNDSAPFRLRMYQQDKDALGADEVFHVTTLRQASMTEALAERCLSLVVDPSTGRVLSTGSSPLALFGYHPQQLLGSCLADLLDVLQPPQPGAQDKTSRDKTGPGSYASAVLAHMAAEAFSRGEVGFRAGLLKPASQVDSLLSSVAQLLAPDDATACQVALPQLHPALMVVGQHRREAVKQAEGSCLYHHLVGRHISHFLPDLASMGDLSCLLEPVPPPSTVQLMHSPQGLVPAASAAAQTGRKGVLKSVVSLTAAELQQGKKPRATGSGDYYRGKRYKKLAQLLSRPLVQRPIKRFRHGTLALVAAILATHIAVFAILYSLIEAQGAGVEDLNNAGLAIKTTLDLQRGTRYLTIILQGDATANPSGLDTLQPTAFNLAATVAYLQTRLATAMNHHRVFYLGGRRQRALPTDYGLGQLWGQDSVTATVWYDLPVSHLPPGANITAVVTRDNIASGMYIRLANSSLLQLVSRQLNMSMWNYGNLIFVSGRRG</sequence>
<dbReference type="Pfam" id="PF13426">
    <property type="entry name" value="PAS_9"/>
    <property type="match status" value="1"/>
</dbReference>
<dbReference type="PANTHER" id="PTHR31600:SF2">
    <property type="entry name" value="GAMETE ENRICHED GENE 10 PROTEIN-RELATED"/>
    <property type="match status" value="1"/>
</dbReference>
<keyword evidence="9" id="KW-0472">Membrane</keyword>
<dbReference type="GO" id="GO:0016301">
    <property type="term" value="F:kinase activity"/>
    <property type="evidence" value="ECO:0007669"/>
    <property type="project" value="UniProtKB-KW"/>
</dbReference>
<dbReference type="CDD" id="cd00130">
    <property type="entry name" value="PAS"/>
    <property type="match status" value="1"/>
</dbReference>
<protein>
    <recommendedName>
        <fullName evidence="10">PAS domain-containing protein</fullName>
    </recommendedName>
</protein>